<dbReference type="Proteomes" id="UP000642107">
    <property type="component" value="Unassembled WGS sequence"/>
</dbReference>
<keyword evidence="1" id="KW-0472">Membrane</keyword>
<keyword evidence="1" id="KW-1133">Transmembrane helix</keyword>
<dbReference type="RefSeq" id="WP_192277017.1">
    <property type="nucleotide sequence ID" value="NZ_JACZDF010000001.1"/>
</dbReference>
<keyword evidence="3" id="KW-1185">Reference proteome</keyword>
<gene>
    <name evidence="2" type="ORF">IGS67_01210</name>
</gene>
<proteinExistence type="predicted"/>
<evidence type="ECO:0000256" key="1">
    <source>
        <dbReference type="SAM" id="Phobius"/>
    </source>
</evidence>
<feature type="transmembrane region" description="Helical" evidence="1">
    <location>
        <begin position="312"/>
        <end position="335"/>
    </location>
</feature>
<evidence type="ECO:0008006" key="4">
    <source>
        <dbReference type="Google" id="ProtNLM"/>
    </source>
</evidence>
<accession>A0ABR9DLV2</accession>
<organism evidence="2 3">
    <name type="scientific">Flavimobilis rhizosphaerae</name>
    <dbReference type="NCBI Taxonomy" id="2775421"/>
    <lineage>
        <taxon>Bacteria</taxon>
        <taxon>Bacillati</taxon>
        <taxon>Actinomycetota</taxon>
        <taxon>Actinomycetes</taxon>
        <taxon>Micrococcales</taxon>
        <taxon>Jonesiaceae</taxon>
        <taxon>Flavimobilis</taxon>
    </lineage>
</organism>
<evidence type="ECO:0000313" key="2">
    <source>
        <dbReference type="EMBL" id="MBD9698117.1"/>
    </source>
</evidence>
<evidence type="ECO:0000313" key="3">
    <source>
        <dbReference type="Proteomes" id="UP000642107"/>
    </source>
</evidence>
<sequence>MTHEPATDLLRCGSCSTTLVVPVPPATDMAFHAYDDWVTTTAGRTADQLGGVTLRCSGCGATTATTAVATSCSFCGAALVPLAAGEAVLTPTGVIPFKVTQDDARTAFLAWLHGRKLGVDSLREVTAAESVRSVLAPWWSPTARATTTYRGARGDVRGSGERSELVWYEAAGTTVRDVVGDPLVASNLTDELWDDESLPKLKHVVPYVPALVAGHAAARFDIEPSAAVDEMKDEAEDTIERDVRRSIGGDDQRIDHLLTAWSDVRLGLFLAPYWRLTYVHEGTTYEAVVNGRTGDVDGDFPMDRAKVRRSQVGCALGCLGIVAAVVAVLVLPSLLGKLF</sequence>
<comment type="caution">
    <text evidence="2">The sequence shown here is derived from an EMBL/GenBank/DDBJ whole genome shotgun (WGS) entry which is preliminary data.</text>
</comment>
<name>A0ABR9DLV2_9MICO</name>
<protein>
    <recommendedName>
        <fullName evidence="4">Zinc ribbon domain-containing protein</fullName>
    </recommendedName>
</protein>
<dbReference type="EMBL" id="JACZDF010000001">
    <property type="protein sequence ID" value="MBD9698117.1"/>
    <property type="molecule type" value="Genomic_DNA"/>
</dbReference>
<reference evidence="2 3" key="1">
    <citation type="submission" date="2020-09" db="EMBL/GenBank/DDBJ databases">
        <title>Flavimobilis rhizosphaerae sp. nov., isolated from rhizosphere soil of Spartina alterniflora.</title>
        <authorList>
            <person name="Hanqin C."/>
        </authorList>
    </citation>
    <scope>NUCLEOTIDE SEQUENCE [LARGE SCALE GENOMIC DNA]</scope>
    <source>
        <strain evidence="2 3">GY 10621</strain>
    </source>
</reference>
<keyword evidence="1" id="KW-0812">Transmembrane</keyword>